<name>A0A060SD47_PYCCI</name>
<dbReference type="OrthoDB" id="164902at2759"/>
<feature type="compositionally biased region" description="Basic and acidic residues" evidence="1">
    <location>
        <begin position="215"/>
        <end position="236"/>
    </location>
</feature>
<dbReference type="EMBL" id="CCBP010000112">
    <property type="protein sequence ID" value="CDO72427.1"/>
    <property type="molecule type" value="Genomic_DNA"/>
</dbReference>
<evidence type="ECO:0000313" key="3">
    <source>
        <dbReference type="Proteomes" id="UP000029665"/>
    </source>
</evidence>
<feature type="compositionally biased region" description="Low complexity" evidence="1">
    <location>
        <begin position="32"/>
        <end position="55"/>
    </location>
</feature>
<dbReference type="Proteomes" id="UP000029665">
    <property type="component" value="Unassembled WGS sequence"/>
</dbReference>
<feature type="region of interest" description="Disordered" evidence="1">
    <location>
        <begin position="26"/>
        <end position="62"/>
    </location>
</feature>
<evidence type="ECO:0000256" key="1">
    <source>
        <dbReference type="SAM" id="MobiDB-lite"/>
    </source>
</evidence>
<dbReference type="OMA" id="EHIEFEQ"/>
<proteinExistence type="predicted"/>
<dbReference type="AlphaFoldDB" id="A0A060SD47"/>
<organism evidence="2 3">
    <name type="scientific">Pycnoporus cinnabarinus</name>
    <name type="common">Cinnabar-red polypore</name>
    <name type="synonym">Trametes cinnabarina</name>
    <dbReference type="NCBI Taxonomy" id="5643"/>
    <lineage>
        <taxon>Eukaryota</taxon>
        <taxon>Fungi</taxon>
        <taxon>Dikarya</taxon>
        <taxon>Basidiomycota</taxon>
        <taxon>Agaricomycotina</taxon>
        <taxon>Agaricomycetes</taxon>
        <taxon>Polyporales</taxon>
        <taxon>Polyporaceae</taxon>
        <taxon>Trametes</taxon>
    </lineage>
</organism>
<reference evidence="2" key="1">
    <citation type="submission" date="2014-01" db="EMBL/GenBank/DDBJ databases">
        <title>The genome of the white-rot fungus Pycnoporus cinnabarinus: a basidiomycete model with a versatile arsenal for lignocellulosic biomass breakdown.</title>
        <authorList>
            <person name="Levasseur A."/>
            <person name="Lomascolo A."/>
            <person name="Ruiz-Duenas F.J."/>
            <person name="Uzan E."/>
            <person name="Piumi F."/>
            <person name="Kues U."/>
            <person name="Ram A.F.J."/>
            <person name="Murat C."/>
            <person name="Haon M."/>
            <person name="Benoit I."/>
            <person name="Arfi Y."/>
            <person name="Chevret D."/>
            <person name="Drula E."/>
            <person name="Kwon M.J."/>
            <person name="Gouret P."/>
            <person name="Lesage-Meessen L."/>
            <person name="Lombard V."/>
            <person name="Mariette J."/>
            <person name="Noirot C."/>
            <person name="Park J."/>
            <person name="Patyshakuliyeva A."/>
            <person name="Wieneger R.A.B."/>
            <person name="Wosten H.A.B."/>
            <person name="Martin F."/>
            <person name="Coutinho P.M."/>
            <person name="de Vries R."/>
            <person name="Martinez A.T."/>
            <person name="Klopp C."/>
            <person name="Pontarotti P."/>
            <person name="Henrissat B."/>
            <person name="Record E."/>
        </authorList>
    </citation>
    <scope>NUCLEOTIDE SEQUENCE [LARGE SCALE GENOMIC DNA]</scope>
    <source>
        <strain evidence="2">BRFM137</strain>
    </source>
</reference>
<feature type="region of interest" description="Disordered" evidence="1">
    <location>
        <begin position="165"/>
        <end position="247"/>
    </location>
</feature>
<dbReference type="HOGENOM" id="CLU_1125025_0_0_1"/>
<protein>
    <submittedName>
        <fullName evidence="2">Uncharacterized protein</fullName>
    </submittedName>
</protein>
<keyword evidence="3" id="KW-1185">Reference proteome</keyword>
<evidence type="ECO:0000313" key="2">
    <source>
        <dbReference type="EMBL" id="CDO72427.1"/>
    </source>
</evidence>
<dbReference type="STRING" id="5643.A0A060SD47"/>
<accession>A0A060SD47</accession>
<gene>
    <name evidence="2" type="ORF">BN946_scf184977.g127</name>
</gene>
<sequence length="247" mass="26978">MSDDYFDDDLDSAFLNEVDAIEAAHAHPPPLAAAGPATSVPSSSSTSKFKPPTGSRQADGRGAMCMLKPHYSAKPAAMNKTAAAHRPSPSDVIEIESSDYDDVFDDVLVDEAALANIDKLCEQELKNLRRGTGHPSAQPIAGPSTERGLVRRASKQLNLFGDVAVENEPAKLPHSTRQPFQRSRSRQMPLAGQAKKTKQWDRTAYAKTGWRKPKKNPDKGKGRASDDEHEEEHIEFEQFPAPQIPIG</sequence>
<comment type="caution">
    <text evidence="2">The sequence shown here is derived from an EMBL/GenBank/DDBJ whole genome shotgun (WGS) entry which is preliminary data.</text>
</comment>